<gene>
    <name evidence="7" type="ORF">RL72_01077</name>
</gene>
<protein>
    <recommendedName>
        <fullName evidence="6">Methylamine utilisation protein MauE domain-containing protein</fullName>
    </recommendedName>
</protein>
<dbReference type="EMBL" id="JYIT01000065">
    <property type="protein sequence ID" value="KJL26361.1"/>
    <property type="molecule type" value="Genomic_DNA"/>
</dbReference>
<organism evidence="7 8">
    <name type="scientific">Microbacterium azadirachtae</name>
    <dbReference type="NCBI Taxonomy" id="582680"/>
    <lineage>
        <taxon>Bacteria</taxon>
        <taxon>Bacillati</taxon>
        <taxon>Actinomycetota</taxon>
        <taxon>Actinomycetes</taxon>
        <taxon>Micrococcales</taxon>
        <taxon>Microbacteriaceae</taxon>
        <taxon>Microbacterium</taxon>
    </lineage>
</organism>
<name>A0A0F0L4B2_9MICO</name>
<keyword evidence="4 5" id="KW-0472">Membrane</keyword>
<dbReference type="GO" id="GO:0016020">
    <property type="term" value="C:membrane"/>
    <property type="evidence" value="ECO:0007669"/>
    <property type="project" value="UniProtKB-SubCell"/>
</dbReference>
<dbReference type="Proteomes" id="UP000033448">
    <property type="component" value="Unassembled WGS sequence"/>
</dbReference>
<feature type="domain" description="Methylamine utilisation protein MauE" evidence="6">
    <location>
        <begin position="5"/>
        <end position="127"/>
    </location>
</feature>
<feature type="transmembrane region" description="Helical" evidence="5">
    <location>
        <begin position="118"/>
        <end position="142"/>
    </location>
</feature>
<evidence type="ECO:0000259" key="6">
    <source>
        <dbReference type="Pfam" id="PF07291"/>
    </source>
</evidence>
<sequence>MLVPFAVTLPLLLAGVLVLSGVSKLRAPGDLREWEELGVPRFLRRNALLRLHPWGELLLGIAVAVLGGWLGALAGAVATALMLGYTVLVARAAARGGVSCSCFGAPARVTGITVVRNTWLTLLAAAAAGGAASTPLAGGALAAGAGHLPWLVAAAIAVATTTLVLWRAPQTPVPASAAGVPVVGEAASGSGGDALDYVRRRTPAVPVVLADGTEVNLRALAAKKPQLLLALSSVCEHCETIRDRRAQYRTLLPEVDVRLLLVEPTTSRWAEHEEPQSLHDVGDYVAASIEEWSTPSAVLLGADGLLAGGPVTGDVAVEAFIGDVYEALHGTRPPADPDAAPATAG</sequence>
<evidence type="ECO:0000313" key="7">
    <source>
        <dbReference type="EMBL" id="KJL26361.1"/>
    </source>
</evidence>
<dbReference type="PATRIC" id="fig|582680.7.peg.1115"/>
<evidence type="ECO:0000256" key="2">
    <source>
        <dbReference type="ARBA" id="ARBA00022692"/>
    </source>
</evidence>
<evidence type="ECO:0000313" key="8">
    <source>
        <dbReference type="Proteomes" id="UP000033448"/>
    </source>
</evidence>
<comment type="caution">
    <text evidence="7">The sequence shown here is derived from an EMBL/GenBank/DDBJ whole genome shotgun (WGS) entry which is preliminary data.</text>
</comment>
<evidence type="ECO:0000256" key="3">
    <source>
        <dbReference type="ARBA" id="ARBA00022989"/>
    </source>
</evidence>
<dbReference type="GO" id="GO:0030416">
    <property type="term" value="P:methylamine metabolic process"/>
    <property type="evidence" value="ECO:0007669"/>
    <property type="project" value="InterPro"/>
</dbReference>
<evidence type="ECO:0000256" key="4">
    <source>
        <dbReference type="ARBA" id="ARBA00023136"/>
    </source>
</evidence>
<feature type="transmembrane region" description="Helical" evidence="5">
    <location>
        <begin position="57"/>
        <end position="85"/>
    </location>
</feature>
<evidence type="ECO:0000256" key="1">
    <source>
        <dbReference type="ARBA" id="ARBA00004141"/>
    </source>
</evidence>
<dbReference type="AlphaFoldDB" id="A0A0F0L4B2"/>
<reference evidence="7 8" key="1">
    <citation type="submission" date="2015-02" db="EMBL/GenBank/DDBJ databases">
        <title>Draft genome sequences of ten Microbacterium spp. with emphasis on heavy metal contaminated environments.</title>
        <authorList>
            <person name="Corretto E."/>
        </authorList>
    </citation>
    <scope>NUCLEOTIDE SEQUENCE [LARGE SCALE GENOMIC DNA]</scope>
    <source>
        <strain evidence="7 8">DSM 23848</strain>
    </source>
</reference>
<comment type="subcellular location">
    <subcellularLocation>
        <location evidence="1">Membrane</location>
        <topology evidence="1">Multi-pass membrane protein</topology>
    </subcellularLocation>
</comment>
<keyword evidence="8" id="KW-1185">Reference proteome</keyword>
<dbReference type="RefSeq" id="WP_045249798.1">
    <property type="nucleotide sequence ID" value="NZ_JYIT01000065.1"/>
</dbReference>
<evidence type="ECO:0000256" key="5">
    <source>
        <dbReference type="SAM" id="Phobius"/>
    </source>
</evidence>
<keyword evidence="2 5" id="KW-0812">Transmembrane</keyword>
<accession>A0A0F0L4B2</accession>
<proteinExistence type="predicted"/>
<dbReference type="Pfam" id="PF07291">
    <property type="entry name" value="MauE"/>
    <property type="match status" value="1"/>
</dbReference>
<dbReference type="InterPro" id="IPR009908">
    <property type="entry name" value="Methylamine_util_MauE"/>
</dbReference>
<keyword evidence="3 5" id="KW-1133">Transmembrane helix</keyword>
<feature type="transmembrane region" description="Helical" evidence="5">
    <location>
        <begin position="148"/>
        <end position="166"/>
    </location>
</feature>